<evidence type="ECO:0000313" key="3">
    <source>
        <dbReference type="EMBL" id="CAI9930806.1"/>
    </source>
</evidence>
<comment type="caution">
    <text evidence="3">The sequence shown here is derived from an EMBL/GenBank/DDBJ whole genome shotgun (WGS) entry which is preliminary data.</text>
</comment>
<organism evidence="3">
    <name type="scientific">Hexamita inflata</name>
    <dbReference type="NCBI Taxonomy" id="28002"/>
    <lineage>
        <taxon>Eukaryota</taxon>
        <taxon>Metamonada</taxon>
        <taxon>Diplomonadida</taxon>
        <taxon>Hexamitidae</taxon>
        <taxon>Hexamitinae</taxon>
        <taxon>Hexamita</taxon>
    </lineage>
</organism>
<evidence type="ECO:0000256" key="2">
    <source>
        <dbReference type="ARBA" id="ARBA00022737"/>
    </source>
</evidence>
<evidence type="ECO:0000313" key="5">
    <source>
        <dbReference type="Proteomes" id="UP001642409"/>
    </source>
</evidence>
<keyword evidence="1" id="KW-0433">Leucine-rich repeat</keyword>
<dbReference type="EMBL" id="CATOUU010000464">
    <property type="protein sequence ID" value="CAI9930806.1"/>
    <property type="molecule type" value="Genomic_DNA"/>
</dbReference>
<dbReference type="PANTHER" id="PTHR46652:SF3">
    <property type="entry name" value="LEUCINE-RICH REPEAT-CONTAINING PROTEIN 9"/>
    <property type="match status" value="1"/>
</dbReference>
<dbReference type="PANTHER" id="PTHR46652">
    <property type="entry name" value="LEUCINE-RICH REPEAT AND IQ DOMAIN-CONTAINING PROTEIN 1-RELATED"/>
    <property type="match status" value="1"/>
</dbReference>
<dbReference type="SUPFAM" id="SSF52058">
    <property type="entry name" value="L domain-like"/>
    <property type="match status" value="1"/>
</dbReference>
<dbReference type="InterPro" id="IPR001611">
    <property type="entry name" value="Leu-rich_rpt"/>
</dbReference>
<keyword evidence="2" id="KW-0677">Repeat</keyword>
<dbReference type="EMBL" id="CAXDID020000005">
    <property type="protein sequence ID" value="CAL5974904.1"/>
    <property type="molecule type" value="Genomic_DNA"/>
</dbReference>
<dbReference type="Proteomes" id="UP001642409">
    <property type="component" value="Unassembled WGS sequence"/>
</dbReference>
<evidence type="ECO:0000313" key="4">
    <source>
        <dbReference type="EMBL" id="CAL5974904.1"/>
    </source>
</evidence>
<dbReference type="InterPro" id="IPR025875">
    <property type="entry name" value="Leu-rich_rpt_4"/>
</dbReference>
<dbReference type="PROSITE" id="PS51450">
    <property type="entry name" value="LRR"/>
    <property type="match status" value="2"/>
</dbReference>
<evidence type="ECO:0000256" key="1">
    <source>
        <dbReference type="ARBA" id="ARBA00022614"/>
    </source>
</evidence>
<accession>A0AA86TWD3</accession>
<keyword evidence="5" id="KW-1185">Reference proteome</keyword>
<name>A0AA86TWD3_9EUKA</name>
<reference evidence="4 5" key="2">
    <citation type="submission" date="2024-07" db="EMBL/GenBank/DDBJ databases">
        <authorList>
            <person name="Akdeniz Z."/>
        </authorList>
    </citation>
    <scope>NUCLEOTIDE SEQUENCE [LARGE SCALE GENOMIC DNA]</scope>
</reference>
<dbReference type="Pfam" id="PF12799">
    <property type="entry name" value="LRR_4"/>
    <property type="match status" value="3"/>
</dbReference>
<reference evidence="3" key="1">
    <citation type="submission" date="2023-06" db="EMBL/GenBank/DDBJ databases">
        <authorList>
            <person name="Kurt Z."/>
        </authorList>
    </citation>
    <scope>NUCLEOTIDE SEQUENCE</scope>
</reference>
<gene>
    <name evidence="3" type="ORF">HINF_LOCUS18451</name>
    <name evidence="4" type="ORF">HINF_LOCUS3086</name>
</gene>
<dbReference type="Gene3D" id="3.80.10.10">
    <property type="entry name" value="Ribonuclease Inhibitor"/>
    <property type="match status" value="3"/>
</dbReference>
<proteinExistence type="predicted"/>
<dbReference type="AlphaFoldDB" id="A0AA86TWD3"/>
<protein>
    <submittedName>
        <fullName evidence="3">Class 1 internalin InlA</fullName>
    </submittedName>
    <submittedName>
        <fullName evidence="4">Class_1 internalin InlA</fullName>
    </submittedName>
</protein>
<sequence length="469" mass="54793">MCQDGNLEIGDQFNWGDPEVKNLWFLEKFDIQTLKLYIRNDMYVKLRNNTLKELKVHNCLDQDYIDRQQRLNVDDLELENLEVLDLLNINLDNDQLFNLAKFKKLHSLNISYNNVDLTHVHMVSSLTKLYMRHCGLKNIDQISSLVNLEELDVSRNTDLDLGSLCKLQSLTKLSMNNCGLKNIDQIVPLITLQALDISENQLQIIDSIGQLINLKELDIRSNKQIDIAPLKDLVSLIKLNLQYCKISQISILYIEQCKLRDNVTLSLMQEIFNNLRNQPDLQYVHAVDQTCHNYIIQHYITLQYLKKLTNLNLESCNLVSVYVLRPLINLEYLNISNNKIVYLDANIKEMKKLENFSVNNNLISDFSSLEQHPNYNNLDEDDYRCFNISEQKEPSKEELCKAIKINNIECPNIQLKQIQNQHQSLKTAFNSFKKEINTTMSNARQSKIQFTAKIIHIFQYLNKSEFVDQ</sequence>
<dbReference type="InterPro" id="IPR050836">
    <property type="entry name" value="SDS22/Internalin_LRR"/>
</dbReference>
<dbReference type="InterPro" id="IPR032675">
    <property type="entry name" value="LRR_dom_sf"/>
</dbReference>